<feature type="non-terminal residue" evidence="2">
    <location>
        <position position="1"/>
    </location>
</feature>
<comment type="caution">
    <text evidence="2">The sequence shown here is derived from an EMBL/GenBank/DDBJ whole genome shotgun (WGS) entry which is preliminary data.</text>
</comment>
<dbReference type="PANTHER" id="PTHR23150:SF19">
    <property type="entry name" value="FORMYLGLYCINE-GENERATING ENZYME"/>
    <property type="match status" value="1"/>
</dbReference>
<evidence type="ECO:0000313" key="2">
    <source>
        <dbReference type="EMBL" id="GKT33500.1"/>
    </source>
</evidence>
<keyword evidence="3" id="KW-1185">Reference proteome</keyword>
<dbReference type="Proteomes" id="UP001057375">
    <property type="component" value="Unassembled WGS sequence"/>
</dbReference>
<protein>
    <submittedName>
        <fullName evidence="2">Formylglycine-generating enzyme family protein</fullName>
    </submittedName>
</protein>
<sequence>QANYIGEIKPSIDSGSIKAVGTLDPNKFGLYDMHGNVWEWCEDTFGWYPPGSARNPLIVKTGNPVRVVRGGSGFSSPEYLCSAFRGGYKANERQLLNGVRLVRNP</sequence>
<evidence type="ECO:0000313" key="3">
    <source>
        <dbReference type="Proteomes" id="UP001057375"/>
    </source>
</evidence>
<name>A0ABQ5KLW8_9EUKA</name>
<dbReference type="InterPro" id="IPR042095">
    <property type="entry name" value="SUMF_sf"/>
</dbReference>
<organism evidence="2 3">
    <name type="scientific">Aduncisulcus paluster</name>
    <dbReference type="NCBI Taxonomy" id="2918883"/>
    <lineage>
        <taxon>Eukaryota</taxon>
        <taxon>Metamonada</taxon>
        <taxon>Carpediemonas-like organisms</taxon>
        <taxon>Aduncisulcus</taxon>
    </lineage>
</organism>
<evidence type="ECO:0000259" key="1">
    <source>
        <dbReference type="Pfam" id="PF03781"/>
    </source>
</evidence>
<gene>
    <name evidence="2" type="ORF">ADUPG1_002515</name>
</gene>
<proteinExistence type="predicted"/>
<dbReference type="EMBL" id="BQXS01002955">
    <property type="protein sequence ID" value="GKT33500.1"/>
    <property type="molecule type" value="Genomic_DNA"/>
</dbReference>
<feature type="domain" description="Sulfatase-modifying factor enzyme-like" evidence="1">
    <location>
        <begin position="14"/>
        <end position="103"/>
    </location>
</feature>
<reference evidence="2" key="1">
    <citation type="submission" date="2022-03" db="EMBL/GenBank/DDBJ databases">
        <title>Draft genome sequence of Aduncisulcus paluster, a free-living microaerophilic Fornicata.</title>
        <authorList>
            <person name="Yuyama I."/>
            <person name="Kume K."/>
            <person name="Tamura T."/>
            <person name="Inagaki Y."/>
            <person name="Hashimoto T."/>
        </authorList>
    </citation>
    <scope>NUCLEOTIDE SEQUENCE</scope>
    <source>
        <strain evidence="2">NY0171</strain>
    </source>
</reference>
<dbReference type="SUPFAM" id="SSF56436">
    <property type="entry name" value="C-type lectin-like"/>
    <property type="match status" value="1"/>
</dbReference>
<dbReference type="Gene3D" id="3.90.1580.10">
    <property type="entry name" value="paralog of FGE (formylglycine-generating enzyme)"/>
    <property type="match status" value="1"/>
</dbReference>
<dbReference type="InterPro" id="IPR051043">
    <property type="entry name" value="Sulfatase_Mod_Factor_Kinase"/>
</dbReference>
<dbReference type="PANTHER" id="PTHR23150">
    <property type="entry name" value="SULFATASE MODIFYING FACTOR 1, 2"/>
    <property type="match status" value="1"/>
</dbReference>
<accession>A0ABQ5KLW8</accession>
<dbReference type="InterPro" id="IPR005532">
    <property type="entry name" value="SUMF_dom"/>
</dbReference>
<dbReference type="InterPro" id="IPR016187">
    <property type="entry name" value="CTDL_fold"/>
</dbReference>
<dbReference type="Pfam" id="PF03781">
    <property type="entry name" value="FGE-sulfatase"/>
    <property type="match status" value="1"/>
</dbReference>